<dbReference type="GO" id="GO:0046872">
    <property type="term" value="F:metal ion binding"/>
    <property type="evidence" value="ECO:0007669"/>
    <property type="project" value="UniProtKB-KW"/>
</dbReference>
<dbReference type="Gene3D" id="3.40.390.10">
    <property type="entry name" value="Collagenase (Catalytic Domain)"/>
    <property type="match status" value="1"/>
</dbReference>
<evidence type="ECO:0000256" key="5">
    <source>
        <dbReference type="ARBA" id="ARBA00022801"/>
    </source>
</evidence>
<proteinExistence type="inferred from homology"/>
<keyword evidence="7" id="KW-0482">Metalloprotease</keyword>
<dbReference type="Gene3D" id="2.60.40.2970">
    <property type="match status" value="1"/>
</dbReference>
<feature type="chain" id="PRO_5043934194" description="Lysine-specific metallo-endopeptidase domain-containing protein" evidence="8">
    <location>
        <begin position="23"/>
        <end position="361"/>
    </location>
</feature>
<evidence type="ECO:0000256" key="7">
    <source>
        <dbReference type="ARBA" id="ARBA00023049"/>
    </source>
</evidence>
<dbReference type="SUPFAM" id="SSF55486">
    <property type="entry name" value="Metalloproteases ('zincins'), catalytic domain"/>
    <property type="match status" value="1"/>
</dbReference>
<evidence type="ECO:0000256" key="6">
    <source>
        <dbReference type="ARBA" id="ARBA00022833"/>
    </source>
</evidence>
<name>A0AAW0CGV6_9AGAR</name>
<dbReference type="Pfam" id="PF14521">
    <property type="entry name" value="Aspzincin_M35"/>
    <property type="match status" value="1"/>
</dbReference>
<gene>
    <name evidence="10" type="ORF">VNI00_011043</name>
</gene>
<comment type="cofactor">
    <cofactor evidence="1">
        <name>Zn(2+)</name>
        <dbReference type="ChEBI" id="CHEBI:29105"/>
    </cofactor>
</comment>
<dbReference type="EMBL" id="JAYKXP010000046">
    <property type="protein sequence ID" value="KAK7037551.1"/>
    <property type="molecule type" value="Genomic_DNA"/>
</dbReference>
<comment type="caution">
    <text evidence="10">The sequence shown here is derived from an EMBL/GenBank/DDBJ whole genome shotgun (WGS) entry which is preliminary data.</text>
</comment>
<dbReference type="GO" id="GO:0004222">
    <property type="term" value="F:metalloendopeptidase activity"/>
    <property type="evidence" value="ECO:0007669"/>
    <property type="project" value="InterPro"/>
</dbReference>
<dbReference type="InterPro" id="IPR024079">
    <property type="entry name" value="MetalloPept_cat_dom_sf"/>
</dbReference>
<dbReference type="GO" id="GO:0006508">
    <property type="term" value="P:proteolysis"/>
    <property type="evidence" value="ECO:0007669"/>
    <property type="project" value="UniProtKB-KW"/>
</dbReference>
<dbReference type="AlphaFoldDB" id="A0AAW0CGV6"/>
<reference evidence="10 11" key="1">
    <citation type="submission" date="2024-01" db="EMBL/GenBank/DDBJ databases">
        <title>A draft genome for a cacao thread blight-causing isolate of Paramarasmius palmivorus.</title>
        <authorList>
            <person name="Baruah I.K."/>
            <person name="Bukari Y."/>
            <person name="Amoako-Attah I."/>
            <person name="Meinhardt L.W."/>
            <person name="Bailey B.A."/>
            <person name="Cohen S.P."/>
        </authorList>
    </citation>
    <scope>NUCLEOTIDE SEQUENCE [LARGE SCALE GENOMIC DNA]</scope>
    <source>
        <strain evidence="10 11">GH-12</strain>
    </source>
</reference>
<evidence type="ECO:0000256" key="1">
    <source>
        <dbReference type="ARBA" id="ARBA00001947"/>
    </source>
</evidence>
<keyword evidence="6" id="KW-0862">Zinc</keyword>
<evidence type="ECO:0000256" key="4">
    <source>
        <dbReference type="ARBA" id="ARBA00022723"/>
    </source>
</evidence>
<protein>
    <recommendedName>
        <fullName evidence="9">Lysine-specific metallo-endopeptidase domain-containing protein</fullName>
    </recommendedName>
</protein>
<evidence type="ECO:0000256" key="3">
    <source>
        <dbReference type="ARBA" id="ARBA00022670"/>
    </source>
</evidence>
<keyword evidence="4" id="KW-0479">Metal-binding</keyword>
<dbReference type="InterPro" id="IPR050414">
    <property type="entry name" value="Fungal_M35_metalloproteases"/>
</dbReference>
<dbReference type="PANTHER" id="PTHR37016:SF3">
    <property type="entry name" value="NEUTRAL PROTEASE 2-RELATED"/>
    <property type="match status" value="1"/>
</dbReference>
<keyword evidence="8" id="KW-0732">Signal</keyword>
<dbReference type="PANTHER" id="PTHR37016">
    <property type="match status" value="1"/>
</dbReference>
<organism evidence="10 11">
    <name type="scientific">Paramarasmius palmivorus</name>
    <dbReference type="NCBI Taxonomy" id="297713"/>
    <lineage>
        <taxon>Eukaryota</taxon>
        <taxon>Fungi</taxon>
        <taxon>Dikarya</taxon>
        <taxon>Basidiomycota</taxon>
        <taxon>Agaricomycotina</taxon>
        <taxon>Agaricomycetes</taxon>
        <taxon>Agaricomycetidae</taxon>
        <taxon>Agaricales</taxon>
        <taxon>Marasmiineae</taxon>
        <taxon>Marasmiaceae</taxon>
        <taxon>Paramarasmius</taxon>
    </lineage>
</organism>
<evidence type="ECO:0000256" key="8">
    <source>
        <dbReference type="SAM" id="SignalP"/>
    </source>
</evidence>
<comment type="similarity">
    <text evidence="2">Belongs to the peptidase M35 family.</text>
</comment>
<evidence type="ECO:0000313" key="11">
    <source>
        <dbReference type="Proteomes" id="UP001383192"/>
    </source>
</evidence>
<evidence type="ECO:0000256" key="2">
    <source>
        <dbReference type="ARBA" id="ARBA00010279"/>
    </source>
</evidence>
<keyword evidence="5" id="KW-0378">Hydrolase</keyword>
<keyword evidence="3" id="KW-0645">Protease</keyword>
<accession>A0AAW0CGV6</accession>
<feature type="domain" description="Lysine-specific metallo-endopeptidase" evidence="9">
    <location>
        <begin position="219"/>
        <end position="355"/>
    </location>
</feature>
<sequence length="361" mass="40123">MITSSLLHLASVFLLAATIVAAETSLSLKVSGPQNVDGVHNLKVLATLTNTGSDTLKLLNDPRSLLSKAPTNTFLIKSENGYTPSFHGLKMKYTPLWSMNNDASNKTFTVLEPGQSVEVEHDLSSAYDFTNSGEGAYDIDTAKTFRYLDESTQQLKTIEAKVERAFKSKISGKLLKARTPRPVRRSPGRIEYSNCSKKQQRQILNATIAAQSYTNCSHSYLTKNNETGTPRYETWFGNFTQARHDNVTTNFASLLKHPYTNYTYECQPEDCGSETTFAYVYPTEFGTIYLCGGFWNTTNTGADSRAGTLVHEASHFEITAGTDDHAYQRGPAQELAEENPDVAINNADSYEYFVENVEELE</sequence>
<evidence type="ECO:0000259" key="9">
    <source>
        <dbReference type="SMART" id="SM01351"/>
    </source>
</evidence>
<dbReference type="InterPro" id="IPR029463">
    <property type="entry name" value="Lys_MEP"/>
</dbReference>
<feature type="signal peptide" evidence="8">
    <location>
        <begin position="1"/>
        <end position="22"/>
    </location>
</feature>
<evidence type="ECO:0000313" key="10">
    <source>
        <dbReference type="EMBL" id="KAK7037551.1"/>
    </source>
</evidence>
<keyword evidence="11" id="KW-1185">Reference proteome</keyword>
<dbReference type="SMART" id="SM01351">
    <property type="entry name" value="Aspzincin_M35"/>
    <property type="match status" value="1"/>
</dbReference>
<dbReference type="Proteomes" id="UP001383192">
    <property type="component" value="Unassembled WGS sequence"/>
</dbReference>